<dbReference type="Gene3D" id="1.10.540.10">
    <property type="entry name" value="Acyl-CoA dehydrogenase/oxidase, N-terminal domain"/>
    <property type="match status" value="1"/>
</dbReference>
<dbReference type="GO" id="GO:0005504">
    <property type="term" value="F:fatty acid binding"/>
    <property type="evidence" value="ECO:0007669"/>
    <property type="project" value="TreeGrafter"/>
</dbReference>
<dbReference type="PANTHER" id="PTHR10909">
    <property type="entry name" value="ELECTRON TRANSPORT OXIDOREDUCTASE"/>
    <property type="match status" value="1"/>
</dbReference>
<feature type="non-terminal residue" evidence="3">
    <location>
        <position position="157"/>
    </location>
</feature>
<evidence type="ECO:0000313" key="3">
    <source>
        <dbReference type="EMBL" id="KAI5960223.1"/>
    </source>
</evidence>
<protein>
    <recommendedName>
        <fullName evidence="2">Acyl-coenzyme A oxidase N-terminal domain-containing protein</fullName>
    </recommendedName>
</protein>
<dbReference type="GO" id="GO:0055088">
    <property type="term" value="P:lipid homeostasis"/>
    <property type="evidence" value="ECO:0007669"/>
    <property type="project" value="TreeGrafter"/>
</dbReference>
<dbReference type="GeneID" id="76150013"/>
<dbReference type="InterPro" id="IPR029320">
    <property type="entry name" value="Acyl-CoA_ox_N"/>
</dbReference>
<dbReference type="Pfam" id="PF14749">
    <property type="entry name" value="Acyl-CoA_ox_N"/>
    <property type="match status" value="1"/>
</dbReference>
<dbReference type="FunFam" id="1.10.540.10:FF:000018">
    <property type="entry name" value="Acyl-coenzyme A oxidase"/>
    <property type="match status" value="1"/>
</dbReference>
<name>A0AAD5FZE9_9ASCO</name>
<feature type="domain" description="Acyl-coenzyme A oxidase N-terminal" evidence="2">
    <location>
        <begin position="32"/>
        <end position="143"/>
    </location>
</feature>
<dbReference type="AlphaFoldDB" id="A0AAD5FZE9"/>
<comment type="caution">
    <text evidence="3">The sequence shown here is derived from an EMBL/GenBank/DDBJ whole genome shotgun (WGS) entry which is preliminary data.</text>
</comment>
<gene>
    <name evidence="3" type="ORF">KGF57_001954</name>
</gene>
<accession>A0AAD5FZE9</accession>
<dbReference type="GO" id="GO:0003997">
    <property type="term" value="F:acyl-CoA oxidase activity"/>
    <property type="evidence" value="ECO:0007669"/>
    <property type="project" value="InterPro"/>
</dbReference>
<keyword evidence="4" id="KW-1185">Reference proteome</keyword>
<dbReference type="EMBL" id="JAIHNG010000095">
    <property type="protein sequence ID" value="KAI5960223.1"/>
    <property type="molecule type" value="Genomic_DNA"/>
</dbReference>
<dbReference type="GO" id="GO:0033540">
    <property type="term" value="P:fatty acid beta-oxidation using acyl-CoA oxidase"/>
    <property type="evidence" value="ECO:0007669"/>
    <property type="project" value="TreeGrafter"/>
</dbReference>
<dbReference type="Proteomes" id="UP001204833">
    <property type="component" value="Unassembled WGS sequence"/>
</dbReference>
<dbReference type="GO" id="GO:0071949">
    <property type="term" value="F:FAD binding"/>
    <property type="evidence" value="ECO:0007669"/>
    <property type="project" value="InterPro"/>
</dbReference>
<sequence>MSFPFTAKNVSLSQGPDPKTSIQTEREAQKFNPQAMQYFLEGSEQRGELIKALTQQMERDPILWTDGSFYDLTKNQQRELTVTKINRISRYLEGDSLDVFHRRMSLLSVFDPGASTRIFVNLGLFLSCIKGNGTAEQLKYWAVDKYTDKIRGIYGCF</sequence>
<feature type="region of interest" description="Disordered" evidence="1">
    <location>
        <begin position="1"/>
        <end position="22"/>
    </location>
</feature>
<organism evidence="3 4">
    <name type="scientific">Candida theae</name>
    <dbReference type="NCBI Taxonomy" id="1198502"/>
    <lineage>
        <taxon>Eukaryota</taxon>
        <taxon>Fungi</taxon>
        <taxon>Dikarya</taxon>
        <taxon>Ascomycota</taxon>
        <taxon>Saccharomycotina</taxon>
        <taxon>Pichiomycetes</taxon>
        <taxon>Debaryomycetaceae</taxon>
        <taxon>Candida/Lodderomyces clade</taxon>
        <taxon>Candida</taxon>
    </lineage>
</organism>
<proteinExistence type="predicted"/>
<reference evidence="3 4" key="1">
    <citation type="journal article" date="2022" name="DNA Res.">
        <title>Genome analysis of five recently described species of the CUG-Ser clade uncovers Candida theae as a new hybrid lineage with pathogenic potential in the Candida parapsilosis species complex.</title>
        <authorList>
            <person name="Mixao V."/>
            <person name="Del Olmo V."/>
            <person name="Hegedusova E."/>
            <person name="Saus E."/>
            <person name="Pryszcz L."/>
            <person name="Cillingova A."/>
            <person name="Nosek J."/>
            <person name="Gabaldon T."/>
        </authorList>
    </citation>
    <scope>NUCLEOTIDE SEQUENCE [LARGE SCALE GENOMIC DNA]</scope>
    <source>
        <strain evidence="3 4">CBS 12239</strain>
    </source>
</reference>
<dbReference type="InterPro" id="IPR037069">
    <property type="entry name" value="AcylCoA_DH/ox_N_sf"/>
</dbReference>
<evidence type="ECO:0000313" key="4">
    <source>
        <dbReference type="Proteomes" id="UP001204833"/>
    </source>
</evidence>
<dbReference type="InterPro" id="IPR012258">
    <property type="entry name" value="Acyl-CoA_oxidase"/>
</dbReference>
<dbReference type="GO" id="GO:0005777">
    <property type="term" value="C:peroxisome"/>
    <property type="evidence" value="ECO:0007669"/>
    <property type="project" value="InterPro"/>
</dbReference>
<dbReference type="PANTHER" id="PTHR10909:SF352">
    <property type="entry name" value="ACYL-COENZYME A OXIDASE-LIKE PROTEIN"/>
    <property type="match status" value="1"/>
</dbReference>
<evidence type="ECO:0000256" key="1">
    <source>
        <dbReference type="SAM" id="MobiDB-lite"/>
    </source>
</evidence>
<dbReference type="RefSeq" id="XP_051609543.1">
    <property type="nucleotide sequence ID" value="XM_051751214.1"/>
</dbReference>
<evidence type="ECO:0000259" key="2">
    <source>
        <dbReference type="Pfam" id="PF14749"/>
    </source>
</evidence>